<dbReference type="Pfam" id="PF00348">
    <property type="entry name" value="polyprenyl_synt"/>
    <property type="match status" value="1"/>
</dbReference>
<gene>
    <name evidence="6" type="ORF">OLEA9_A014132</name>
</gene>
<name>A0A8S0R946_OLEEU</name>
<sequence length="306" mass="33835">MGHIHLSYLNSKGACLFFRRVLHNLVVLRSPLLGAGVLGHWGFLFLNQFDCVSLGLTFCYELAGQRWIEGQIDWSESGTGPSIDHRAYSTLTEFILLKHKPNPPPHVPKSNGCYSFSAPSFSTYAAAGYQRRGFQTFALLNLPFLIESSKPLYYWYRGQIEGCSSSPADPLFMRQCNAAEKGENRLLLTASPIYSIMYGRLEDIRGRPSSLSGLIGPEGLVAGQVADLESGSQDQSDMGFEKLEYIHLHKTAAALEASAIIGAILGGAFDEEIERLRKYSRCAGLLFQVMDDKVFEMCWIVVSGDG</sequence>
<keyword evidence="4" id="KW-0460">Magnesium</keyword>
<dbReference type="Proteomes" id="UP000594638">
    <property type="component" value="Unassembled WGS sequence"/>
</dbReference>
<accession>A0A8S0R946</accession>
<dbReference type="GO" id="GO:0046872">
    <property type="term" value="F:metal ion binding"/>
    <property type="evidence" value="ECO:0007669"/>
    <property type="project" value="UniProtKB-KW"/>
</dbReference>
<comment type="cofactor">
    <cofactor evidence="1">
        <name>Mg(2+)</name>
        <dbReference type="ChEBI" id="CHEBI:18420"/>
    </cofactor>
</comment>
<evidence type="ECO:0000256" key="4">
    <source>
        <dbReference type="ARBA" id="ARBA00022842"/>
    </source>
</evidence>
<dbReference type="PANTHER" id="PTHR43281">
    <property type="entry name" value="FARNESYL DIPHOSPHATE SYNTHASE"/>
    <property type="match status" value="1"/>
</dbReference>
<dbReference type="SUPFAM" id="SSF48576">
    <property type="entry name" value="Terpenoid synthases"/>
    <property type="match status" value="1"/>
</dbReference>
<reference evidence="6 7" key="1">
    <citation type="submission" date="2019-12" db="EMBL/GenBank/DDBJ databases">
        <authorList>
            <person name="Alioto T."/>
            <person name="Alioto T."/>
            <person name="Gomez Garrido J."/>
        </authorList>
    </citation>
    <scope>NUCLEOTIDE SEQUENCE [LARGE SCALE GENOMIC DNA]</scope>
</reference>
<dbReference type="Gramene" id="OE9A014132T1">
    <property type="protein sequence ID" value="OE9A014132C1"/>
    <property type="gene ID" value="OE9A014132"/>
</dbReference>
<protein>
    <submittedName>
        <fullName evidence="6">Geranylgeranyl pyrophosphate synthase</fullName>
    </submittedName>
</protein>
<evidence type="ECO:0000256" key="5">
    <source>
        <dbReference type="RuleBase" id="RU004466"/>
    </source>
</evidence>
<keyword evidence="3" id="KW-0479">Metal-binding</keyword>
<proteinExistence type="inferred from homology"/>
<dbReference type="InterPro" id="IPR008949">
    <property type="entry name" value="Isoprenoid_synthase_dom_sf"/>
</dbReference>
<evidence type="ECO:0000256" key="3">
    <source>
        <dbReference type="ARBA" id="ARBA00022723"/>
    </source>
</evidence>
<dbReference type="GO" id="GO:0008299">
    <property type="term" value="P:isoprenoid biosynthetic process"/>
    <property type="evidence" value="ECO:0007669"/>
    <property type="project" value="InterPro"/>
</dbReference>
<evidence type="ECO:0000313" key="7">
    <source>
        <dbReference type="Proteomes" id="UP000594638"/>
    </source>
</evidence>
<evidence type="ECO:0000256" key="2">
    <source>
        <dbReference type="ARBA" id="ARBA00006706"/>
    </source>
</evidence>
<dbReference type="AlphaFoldDB" id="A0A8S0R946"/>
<dbReference type="OrthoDB" id="1700582at2759"/>
<comment type="caution">
    <text evidence="6">The sequence shown here is derived from an EMBL/GenBank/DDBJ whole genome shotgun (WGS) entry which is preliminary data.</text>
</comment>
<dbReference type="InterPro" id="IPR000092">
    <property type="entry name" value="Polyprenyl_synt"/>
</dbReference>
<dbReference type="Gene3D" id="1.10.600.10">
    <property type="entry name" value="Farnesyl Diphosphate Synthase"/>
    <property type="match status" value="1"/>
</dbReference>
<organism evidence="6 7">
    <name type="scientific">Olea europaea subsp. europaea</name>
    <dbReference type="NCBI Taxonomy" id="158383"/>
    <lineage>
        <taxon>Eukaryota</taxon>
        <taxon>Viridiplantae</taxon>
        <taxon>Streptophyta</taxon>
        <taxon>Embryophyta</taxon>
        <taxon>Tracheophyta</taxon>
        <taxon>Spermatophyta</taxon>
        <taxon>Magnoliopsida</taxon>
        <taxon>eudicotyledons</taxon>
        <taxon>Gunneridae</taxon>
        <taxon>Pentapetalae</taxon>
        <taxon>asterids</taxon>
        <taxon>lamiids</taxon>
        <taxon>Lamiales</taxon>
        <taxon>Oleaceae</taxon>
        <taxon>Oleeae</taxon>
        <taxon>Olea</taxon>
    </lineage>
</organism>
<evidence type="ECO:0000256" key="1">
    <source>
        <dbReference type="ARBA" id="ARBA00001946"/>
    </source>
</evidence>
<keyword evidence="7" id="KW-1185">Reference proteome</keyword>
<comment type="similarity">
    <text evidence="2 5">Belongs to the FPP/GGPP synthase family.</text>
</comment>
<dbReference type="EMBL" id="CACTIH010002225">
    <property type="protein sequence ID" value="CAA2975062.1"/>
    <property type="molecule type" value="Genomic_DNA"/>
</dbReference>
<dbReference type="PANTHER" id="PTHR43281:SF24">
    <property type="entry name" value="OS07G0580900 PROTEIN"/>
    <property type="match status" value="1"/>
</dbReference>
<evidence type="ECO:0000313" key="6">
    <source>
        <dbReference type="EMBL" id="CAA2975062.1"/>
    </source>
</evidence>
<dbReference type="GO" id="GO:0004311">
    <property type="term" value="F:geranylgeranyl diphosphate synthase activity"/>
    <property type="evidence" value="ECO:0007669"/>
    <property type="project" value="TreeGrafter"/>
</dbReference>
<keyword evidence="5" id="KW-0808">Transferase</keyword>